<organism evidence="2 3">
    <name type="scientific">Dipteronia dyeriana</name>
    <dbReference type="NCBI Taxonomy" id="168575"/>
    <lineage>
        <taxon>Eukaryota</taxon>
        <taxon>Viridiplantae</taxon>
        <taxon>Streptophyta</taxon>
        <taxon>Embryophyta</taxon>
        <taxon>Tracheophyta</taxon>
        <taxon>Spermatophyta</taxon>
        <taxon>Magnoliopsida</taxon>
        <taxon>eudicotyledons</taxon>
        <taxon>Gunneridae</taxon>
        <taxon>Pentapetalae</taxon>
        <taxon>rosids</taxon>
        <taxon>malvids</taxon>
        <taxon>Sapindales</taxon>
        <taxon>Sapindaceae</taxon>
        <taxon>Hippocastanoideae</taxon>
        <taxon>Acereae</taxon>
        <taxon>Dipteronia</taxon>
    </lineage>
</organism>
<dbReference type="InterPro" id="IPR038765">
    <property type="entry name" value="Papain-like_cys_pep_sf"/>
</dbReference>
<dbReference type="Proteomes" id="UP001280121">
    <property type="component" value="Unassembled WGS sequence"/>
</dbReference>
<feature type="non-terminal residue" evidence="2">
    <location>
        <position position="1"/>
    </location>
</feature>
<dbReference type="SUPFAM" id="SSF54001">
    <property type="entry name" value="Cysteine proteinases"/>
    <property type="match status" value="1"/>
</dbReference>
<protein>
    <recommendedName>
        <fullName evidence="1">Peptidase C19 ubiquitin carboxyl-terminal hydrolase domain-containing protein</fullName>
    </recommendedName>
</protein>
<keyword evidence="3" id="KW-1185">Reference proteome</keyword>
<reference evidence="2" key="1">
    <citation type="journal article" date="2023" name="Plant J.">
        <title>Genome sequences and population genomics provide insights into the demographic history, inbreeding, and mutation load of two 'living fossil' tree species of Dipteronia.</title>
        <authorList>
            <person name="Feng Y."/>
            <person name="Comes H.P."/>
            <person name="Chen J."/>
            <person name="Zhu S."/>
            <person name="Lu R."/>
            <person name="Zhang X."/>
            <person name="Li P."/>
            <person name="Qiu J."/>
            <person name="Olsen K.M."/>
            <person name="Qiu Y."/>
        </authorList>
    </citation>
    <scope>NUCLEOTIDE SEQUENCE</scope>
    <source>
        <strain evidence="2">KIB01</strain>
    </source>
</reference>
<dbReference type="AlphaFoldDB" id="A0AAD9WKU4"/>
<sequence length="55" mass="6194">MSSQTTETSTLSQVLHMTLTSLTHSSRIYDLITVVTHNGRTAHSRHYMACLSKKM</sequence>
<dbReference type="GO" id="GO:0004843">
    <property type="term" value="F:cysteine-type deubiquitinase activity"/>
    <property type="evidence" value="ECO:0007669"/>
    <property type="project" value="InterPro"/>
</dbReference>
<proteinExistence type="predicted"/>
<dbReference type="GO" id="GO:0016579">
    <property type="term" value="P:protein deubiquitination"/>
    <property type="evidence" value="ECO:0007669"/>
    <property type="project" value="InterPro"/>
</dbReference>
<dbReference type="InterPro" id="IPR001394">
    <property type="entry name" value="Peptidase_C19_UCH"/>
</dbReference>
<dbReference type="EMBL" id="JANJYI010000009">
    <property type="protein sequence ID" value="KAK2633917.1"/>
    <property type="molecule type" value="Genomic_DNA"/>
</dbReference>
<dbReference type="Pfam" id="PF00443">
    <property type="entry name" value="UCH"/>
    <property type="match status" value="1"/>
</dbReference>
<comment type="caution">
    <text evidence="2">The sequence shown here is derived from an EMBL/GenBank/DDBJ whole genome shotgun (WGS) entry which is preliminary data.</text>
</comment>
<dbReference type="Gene3D" id="3.90.70.10">
    <property type="entry name" value="Cysteine proteinases"/>
    <property type="match status" value="1"/>
</dbReference>
<name>A0AAD9WKU4_9ROSI</name>
<feature type="domain" description="Peptidase C19 ubiquitin carboxyl-terminal hydrolase" evidence="1">
    <location>
        <begin position="10"/>
        <end position="52"/>
    </location>
</feature>
<accession>A0AAD9WKU4</accession>
<evidence type="ECO:0000313" key="3">
    <source>
        <dbReference type="Proteomes" id="UP001280121"/>
    </source>
</evidence>
<evidence type="ECO:0000313" key="2">
    <source>
        <dbReference type="EMBL" id="KAK2633917.1"/>
    </source>
</evidence>
<gene>
    <name evidence="2" type="ORF">Ddye_028709</name>
</gene>
<evidence type="ECO:0000259" key="1">
    <source>
        <dbReference type="Pfam" id="PF00443"/>
    </source>
</evidence>